<sequence length="482" mass="54171">MPRSTVYRREGIPSNSSRQYNKQMPSLLPSFDSPFCQSIYDFLKLVAIRGQPSSNQPISSPHVDSISLNDTRVFLDPIPLPPEPVIISSPRTFVYPPLKNIILAWKALVAYYLSFLNYQSMITALRSPGFHIDLPSFCETLPLAYFLSSKFWISTHPSSPIILNPTLLNMTMNPPHNSPQHPSSNTPTDRPAALLKSISSASVTAMSNVPSADTEKNYNPKTPKAICTPKASAKRNSPFKAHANDTKTDGDKKERKRNHTWTNNQKSVLLQLIIDQITLVRAQTMGISKPKVGIAFKRRWSSVLEFLLNANSSKIKKQASANCTFLLNQSGFGRSFAAFFLLHHFSVEILFHGTTWLIHFSLEPKPLAPGLSFLERPLQQLAIKRMITQPMMRMLRLFHKLINHQLPTGFVDPSTPSSKVVSIVFLRLLSNMFLILSTTSKYVRYIKVVESESNTEVFLSLPSTTNESVCKAWLEESVIHTS</sequence>
<proteinExistence type="predicted"/>
<dbReference type="Proteomes" id="UP000037035">
    <property type="component" value="Unassembled WGS sequence"/>
</dbReference>
<evidence type="ECO:0000313" key="2">
    <source>
        <dbReference type="EMBL" id="KNZ48739.1"/>
    </source>
</evidence>
<dbReference type="VEuPathDB" id="FungiDB:VP01_544g12"/>
<feature type="region of interest" description="Disordered" evidence="1">
    <location>
        <begin position="172"/>
        <end position="191"/>
    </location>
</feature>
<comment type="caution">
    <text evidence="2">The sequence shown here is derived from an EMBL/GenBank/DDBJ whole genome shotgun (WGS) entry which is preliminary data.</text>
</comment>
<dbReference type="EMBL" id="LAVV01010664">
    <property type="protein sequence ID" value="KNZ48739.1"/>
    <property type="molecule type" value="Genomic_DNA"/>
</dbReference>
<dbReference type="AlphaFoldDB" id="A0A0L6UJM4"/>
<accession>A0A0L6UJM4</accession>
<evidence type="ECO:0000313" key="3">
    <source>
        <dbReference type="Proteomes" id="UP000037035"/>
    </source>
</evidence>
<reference evidence="2 3" key="1">
    <citation type="submission" date="2015-08" db="EMBL/GenBank/DDBJ databases">
        <title>Next Generation Sequencing and Analysis of the Genome of Puccinia sorghi L Schw, the Causal Agent of Maize Common Rust.</title>
        <authorList>
            <person name="Rochi L."/>
            <person name="Burguener G."/>
            <person name="Darino M."/>
            <person name="Turjanski A."/>
            <person name="Kreff E."/>
            <person name="Dieguez M.J."/>
            <person name="Sacco F."/>
        </authorList>
    </citation>
    <scope>NUCLEOTIDE SEQUENCE [LARGE SCALE GENOMIC DNA]</scope>
    <source>
        <strain evidence="2 3">RO10H11247</strain>
    </source>
</reference>
<feature type="compositionally biased region" description="Basic and acidic residues" evidence="1">
    <location>
        <begin position="242"/>
        <end position="253"/>
    </location>
</feature>
<organism evidence="2 3">
    <name type="scientific">Puccinia sorghi</name>
    <dbReference type="NCBI Taxonomy" id="27349"/>
    <lineage>
        <taxon>Eukaryota</taxon>
        <taxon>Fungi</taxon>
        <taxon>Dikarya</taxon>
        <taxon>Basidiomycota</taxon>
        <taxon>Pucciniomycotina</taxon>
        <taxon>Pucciniomycetes</taxon>
        <taxon>Pucciniales</taxon>
        <taxon>Pucciniaceae</taxon>
        <taxon>Puccinia</taxon>
    </lineage>
</organism>
<feature type="region of interest" description="Disordered" evidence="1">
    <location>
        <begin position="209"/>
        <end position="261"/>
    </location>
</feature>
<keyword evidence="3" id="KW-1185">Reference proteome</keyword>
<feature type="region of interest" description="Disordered" evidence="1">
    <location>
        <begin position="1"/>
        <end position="21"/>
    </location>
</feature>
<protein>
    <submittedName>
        <fullName evidence="2">Uncharacterized protein</fullName>
    </submittedName>
</protein>
<evidence type="ECO:0000256" key="1">
    <source>
        <dbReference type="SAM" id="MobiDB-lite"/>
    </source>
</evidence>
<feature type="compositionally biased region" description="Low complexity" evidence="1">
    <location>
        <begin position="173"/>
        <end position="188"/>
    </location>
</feature>
<dbReference type="OrthoDB" id="10682481at2759"/>
<name>A0A0L6UJM4_9BASI</name>
<gene>
    <name evidence="2" type="ORF">VP01_544g12</name>
</gene>